<feature type="transmembrane region" description="Helical" evidence="1">
    <location>
        <begin position="20"/>
        <end position="39"/>
    </location>
</feature>
<proteinExistence type="predicted"/>
<evidence type="ECO:0000313" key="2">
    <source>
        <dbReference type="EMBL" id="KTB40425.1"/>
    </source>
</evidence>
<dbReference type="AlphaFoldDB" id="A0A0W0FVM2"/>
<feature type="transmembrane region" description="Helical" evidence="1">
    <location>
        <begin position="149"/>
        <end position="170"/>
    </location>
</feature>
<organism evidence="2 3">
    <name type="scientific">Moniliophthora roreri</name>
    <name type="common">Frosty pod rot fungus</name>
    <name type="synonym">Monilia roreri</name>
    <dbReference type="NCBI Taxonomy" id="221103"/>
    <lineage>
        <taxon>Eukaryota</taxon>
        <taxon>Fungi</taxon>
        <taxon>Dikarya</taxon>
        <taxon>Basidiomycota</taxon>
        <taxon>Agaricomycotina</taxon>
        <taxon>Agaricomycetes</taxon>
        <taxon>Agaricomycetidae</taxon>
        <taxon>Agaricales</taxon>
        <taxon>Marasmiineae</taxon>
        <taxon>Marasmiaceae</taxon>
        <taxon>Moniliophthora</taxon>
    </lineage>
</organism>
<reference evidence="2 3" key="1">
    <citation type="submission" date="2015-12" db="EMBL/GenBank/DDBJ databases">
        <title>Draft genome sequence of Moniliophthora roreri, the causal agent of frosty pod rot of cacao.</title>
        <authorList>
            <person name="Aime M.C."/>
            <person name="Diaz-Valderrama J.R."/>
            <person name="Kijpornyongpan T."/>
            <person name="Phillips-Mora W."/>
        </authorList>
    </citation>
    <scope>NUCLEOTIDE SEQUENCE [LARGE SCALE GENOMIC DNA]</scope>
    <source>
        <strain evidence="2 3">MCA 2952</strain>
    </source>
</reference>
<sequence length="259" mass="28045">MPIAFPPQTFCGFLSLRFGVLALSAIATIGSAIVTITGWAQVMQLAQHPIPLNDEAALFFHSLLFTVLAALGIFGVICGVLRKPFLVLPYLILLAIHLLLSFCAGSFVLSIIFRGNPPDVVDRCRRGAKDELTTLVCTNGIAIQKSVAVIVYLVSWILEAYTCTLVYGFYRYLSWKPNTNAIDPENAAAKPDIMVFPPTPTKSTHKHGASGSVDIRSISSPVFHTEGAAGMNHGYAFSTIDHPEWGNAVGRPIRSPQAF</sequence>
<dbReference type="EMBL" id="LATX01001586">
    <property type="protein sequence ID" value="KTB40425.1"/>
    <property type="molecule type" value="Genomic_DNA"/>
</dbReference>
<keyword evidence="1" id="KW-0812">Transmembrane</keyword>
<gene>
    <name evidence="2" type="ORF">WG66_7009</name>
</gene>
<protein>
    <submittedName>
        <fullName evidence="2">Uncharacterized protein</fullName>
    </submittedName>
</protein>
<evidence type="ECO:0000313" key="3">
    <source>
        <dbReference type="Proteomes" id="UP000054988"/>
    </source>
</evidence>
<accession>A0A0W0FVM2</accession>
<dbReference type="Proteomes" id="UP000054988">
    <property type="component" value="Unassembled WGS sequence"/>
</dbReference>
<feature type="transmembrane region" description="Helical" evidence="1">
    <location>
        <begin position="59"/>
        <end position="81"/>
    </location>
</feature>
<dbReference type="eggNOG" id="ENOG502SFXY">
    <property type="taxonomic scope" value="Eukaryota"/>
</dbReference>
<name>A0A0W0FVM2_MONRR</name>
<keyword evidence="1" id="KW-1133">Transmembrane helix</keyword>
<feature type="transmembrane region" description="Helical" evidence="1">
    <location>
        <begin position="88"/>
        <end position="113"/>
    </location>
</feature>
<comment type="caution">
    <text evidence="2">The sequence shown here is derived from an EMBL/GenBank/DDBJ whole genome shotgun (WGS) entry which is preliminary data.</text>
</comment>
<evidence type="ECO:0000256" key="1">
    <source>
        <dbReference type="SAM" id="Phobius"/>
    </source>
</evidence>
<keyword evidence="1" id="KW-0472">Membrane</keyword>